<comment type="similarity">
    <text evidence="1">Belongs to the peptidase C48 family.</text>
</comment>
<dbReference type="PANTHER" id="PTHR12606:SF141">
    <property type="entry name" value="GH15225P-RELATED"/>
    <property type="match status" value="1"/>
</dbReference>
<dbReference type="PANTHER" id="PTHR12606">
    <property type="entry name" value="SENTRIN/SUMO-SPECIFIC PROTEASE"/>
    <property type="match status" value="1"/>
</dbReference>
<name>A0A9N8Z693_9GLOM</name>
<dbReference type="InterPro" id="IPR038765">
    <property type="entry name" value="Papain-like_cys_pep_sf"/>
</dbReference>
<reference evidence="6" key="1">
    <citation type="submission" date="2021-06" db="EMBL/GenBank/DDBJ databases">
        <authorList>
            <person name="Kallberg Y."/>
            <person name="Tangrot J."/>
            <person name="Rosling A."/>
        </authorList>
    </citation>
    <scope>NUCLEOTIDE SEQUENCE</scope>
    <source>
        <strain evidence="6">CL551</strain>
    </source>
</reference>
<organism evidence="6 7">
    <name type="scientific">Acaulospora morrowiae</name>
    <dbReference type="NCBI Taxonomy" id="94023"/>
    <lineage>
        <taxon>Eukaryota</taxon>
        <taxon>Fungi</taxon>
        <taxon>Fungi incertae sedis</taxon>
        <taxon>Mucoromycota</taxon>
        <taxon>Glomeromycotina</taxon>
        <taxon>Glomeromycetes</taxon>
        <taxon>Diversisporales</taxon>
        <taxon>Acaulosporaceae</taxon>
        <taxon>Acaulospora</taxon>
    </lineage>
</organism>
<evidence type="ECO:0000256" key="2">
    <source>
        <dbReference type="ARBA" id="ARBA00022670"/>
    </source>
</evidence>
<dbReference type="GO" id="GO:0016929">
    <property type="term" value="F:deSUMOylase activity"/>
    <property type="evidence" value="ECO:0007669"/>
    <property type="project" value="TreeGrafter"/>
</dbReference>
<dbReference type="EMBL" id="CAJVPV010000913">
    <property type="protein sequence ID" value="CAG8479181.1"/>
    <property type="molecule type" value="Genomic_DNA"/>
</dbReference>
<keyword evidence="2" id="KW-0645">Protease</keyword>
<dbReference type="PROSITE" id="PS50600">
    <property type="entry name" value="ULP_PROTEASE"/>
    <property type="match status" value="1"/>
</dbReference>
<dbReference type="GO" id="GO:0005634">
    <property type="term" value="C:nucleus"/>
    <property type="evidence" value="ECO:0007669"/>
    <property type="project" value="TreeGrafter"/>
</dbReference>
<dbReference type="Pfam" id="PF02902">
    <property type="entry name" value="Peptidase_C48"/>
    <property type="match status" value="1"/>
</dbReference>
<dbReference type="AlphaFoldDB" id="A0A9N8Z693"/>
<evidence type="ECO:0000256" key="3">
    <source>
        <dbReference type="ARBA" id="ARBA00022801"/>
    </source>
</evidence>
<gene>
    <name evidence="6" type="ORF">AMORRO_LOCUS2225</name>
</gene>
<evidence type="ECO:0000256" key="4">
    <source>
        <dbReference type="ARBA" id="ARBA00022807"/>
    </source>
</evidence>
<evidence type="ECO:0000256" key="1">
    <source>
        <dbReference type="ARBA" id="ARBA00005234"/>
    </source>
</evidence>
<dbReference type="Proteomes" id="UP000789342">
    <property type="component" value="Unassembled WGS sequence"/>
</dbReference>
<sequence length="549" mass="64250">MSQSSIAYLNNLNTFKSGYSCYEPTIDSSNYFIRTFTSTGESELASKSESAKNDKSMCTSRSEDYDKTLESCKRGHKKQKIYQGKRLEKIKREKKKLIKEVISKPIISTPNYTFQQRPLSSRKDVKYTYSHRRVTSFKSTSDRSISVKQSEINELQFSRVTQDLIRKTRSQEISSEKHNVKQNQMDIDEEIIIGRKIIHTYENRLGSRRLKEFTTPKSSMRTPQNKRIFDIDNDSFLPNRSNGEEPLHSKHINGDRLLIRNARRHTPLIDKRQLEEESKTENRLKQLTLSELTGDLYPPLTEQQKNQVKILLNPDGIKYKQNTVIIEKFNISIKIQDIQTLSIGSWLNDETVPYLKIDALKVINFYCNLVTERAKSCSEKFPPIHIVNTFFYTTLMDDNGVERVSRWFLKSKKKVPPPNLFDKKLIFIPINTTVHWTLAVVNFELKRFEMYDSLGAGFRPGFLLNLREFFKFMAIKTNNTEFDFENWDVKEFRSTSPQQSNTDDCGVFAMVTLEHLARRARLSFSQALMPYFRERMIIEIRMGRLLNSD</sequence>
<keyword evidence="3" id="KW-0378">Hydrolase</keyword>
<dbReference type="GO" id="GO:0016926">
    <property type="term" value="P:protein desumoylation"/>
    <property type="evidence" value="ECO:0007669"/>
    <property type="project" value="TreeGrafter"/>
</dbReference>
<accession>A0A9N8Z693</accession>
<dbReference type="InterPro" id="IPR003653">
    <property type="entry name" value="Peptidase_C48_C"/>
</dbReference>
<keyword evidence="7" id="KW-1185">Reference proteome</keyword>
<comment type="caution">
    <text evidence="6">The sequence shown here is derived from an EMBL/GenBank/DDBJ whole genome shotgun (WGS) entry which is preliminary data.</text>
</comment>
<proteinExistence type="inferred from homology"/>
<keyword evidence="4" id="KW-0788">Thiol protease</keyword>
<dbReference type="SUPFAM" id="SSF54001">
    <property type="entry name" value="Cysteine proteinases"/>
    <property type="match status" value="1"/>
</dbReference>
<evidence type="ECO:0000259" key="5">
    <source>
        <dbReference type="PROSITE" id="PS50600"/>
    </source>
</evidence>
<dbReference type="OrthoDB" id="1939479at2759"/>
<feature type="domain" description="Ubiquitin-like protease family profile" evidence="5">
    <location>
        <begin position="331"/>
        <end position="516"/>
    </location>
</feature>
<protein>
    <submittedName>
        <fullName evidence="6">11950_t:CDS:1</fullName>
    </submittedName>
</protein>
<dbReference type="GO" id="GO:0006508">
    <property type="term" value="P:proteolysis"/>
    <property type="evidence" value="ECO:0007669"/>
    <property type="project" value="UniProtKB-KW"/>
</dbReference>
<evidence type="ECO:0000313" key="6">
    <source>
        <dbReference type="EMBL" id="CAG8479181.1"/>
    </source>
</evidence>
<dbReference type="Gene3D" id="3.40.395.10">
    <property type="entry name" value="Adenoviral Proteinase, Chain A"/>
    <property type="match status" value="1"/>
</dbReference>
<evidence type="ECO:0000313" key="7">
    <source>
        <dbReference type="Proteomes" id="UP000789342"/>
    </source>
</evidence>